<protein>
    <submittedName>
        <fullName evidence="1">Uncharacterized protein</fullName>
    </submittedName>
</protein>
<gene>
    <name evidence="1" type="ORF">IE53DRAFT_371392</name>
</gene>
<dbReference type="EMBL" id="KZ820410">
    <property type="protein sequence ID" value="PWN47521.1"/>
    <property type="molecule type" value="Genomic_DNA"/>
</dbReference>
<organism evidence="1 2">
    <name type="scientific">Violaceomyces palustris</name>
    <dbReference type="NCBI Taxonomy" id="1673888"/>
    <lineage>
        <taxon>Eukaryota</taxon>
        <taxon>Fungi</taxon>
        <taxon>Dikarya</taxon>
        <taxon>Basidiomycota</taxon>
        <taxon>Ustilaginomycotina</taxon>
        <taxon>Ustilaginomycetes</taxon>
        <taxon>Violaceomycetales</taxon>
        <taxon>Violaceomycetaceae</taxon>
        <taxon>Violaceomyces</taxon>
    </lineage>
</organism>
<reference evidence="1 2" key="1">
    <citation type="journal article" date="2018" name="Mol. Biol. Evol.">
        <title>Broad Genomic Sampling Reveals a Smut Pathogenic Ancestry of the Fungal Clade Ustilaginomycotina.</title>
        <authorList>
            <person name="Kijpornyongpan T."/>
            <person name="Mondo S.J."/>
            <person name="Barry K."/>
            <person name="Sandor L."/>
            <person name="Lee J."/>
            <person name="Lipzen A."/>
            <person name="Pangilinan J."/>
            <person name="LaButti K."/>
            <person name="Hainaut M."/>
            <person name="Henrissat B."/>
            <person name="Grigoriev I.V."/>
            <person name="Spatafora J.W."/>
            <person name="Aime M.C."/>
        </authorList>
    </citation>
    <scope>NUCLEOTIDE SEQUENCE [LARGE SCALE GENOMIC DNA]</scope>
    <source>
        <strain evidence="1 2">SA 807</strain>
    </source>
</reference>
<evidence type="ECO:0000313" key="2">
    <source>
        <dbReference type="Proteomes" id="UP000245626"/>
    </source>
</evidence>
<sequence>MVSFPVTLLFAIAFTVFLTASARGATVPRGLVYSYAQVATTKIRVCHCDYALKEFYQGTEYAADFKQYWFCYTENADNKNPVAGIGLETFYKCTPNPPEQLQEGLKLFEKYCDYYLGRYSCHDPPP</sequence>
<accession>A0ACD0NNY2</accession>
<evidence type="ECO:0000313" key="1">
    <source>
        <dbReference type="EMBL" id="PWN47521.1"/>
    </source>
</evidence>
<keyword evidence="2" id="KW-1185">Reference proteome</keyword>
<name>A0ACD0NNY2_9BASI</name>
<proteinExistence type="predicted"/>
<dbReference type="Proteomes" id="UP000245626">
    <property type="component" value="Unassembled WGS sequence"/>
</dbReference>